<dbReference type="Proteomes" id="UP001310890">
    <property type="component" value="Unassembled WGS sequence"/>
</dbReference>
<name>A0AAN7T9L8_9PEZI</name>
<reference evidence="4" key="1">
    <citation type="submission" date="2023-08" db="EMBL/GenBank/DDBJ databases">
        <title>Black Yeasts Isolated from many extreme environments.</title>
        <authorList>
            <person name="Coleine C."/>
            <person name="Stajich J.E."/>
            <person name="Selbmann L."/>
        </authorList>
    </citation>
    <scope>NUCLEOTIDE SEQUENCE</scope>
    <source>
        <strain evidence="4">CCFEE 5401</strain>
    </source>
</reference>
<comment type="caution">
    <text evidence="4">The sequence shown here is derived from an EMBL/GenBank/DDBJ whole genome shotgun (WGS) entry which is preliminary data.</text>
</comment>
<evidence type="ECO:0008006" key="6">
    <source>
        <dbReference type="Google" id="ProtNLM"/>
    </source>
</evidence>
<evidence type="ECO:0000256" key="2">
    <source>
        <dbReference type="SAM" id="MobiDB-lite"/>
    </source>
</evidence>
<organism evidence="4 5">
    <name type="scientific">Meristemomyces frigidus</name>
    <dbReference type="NCBI Taxonomy" id="1508187"/>
    <lineage>
        <taxon>Eukaryota</taxon>
        <taxon>Fungi</taxon>
        <taxon>Dikarya</taxon>
        <taxon>Ascomycota</taxon>
        <taxon>Pezizomycotina</taxon>
        <taxon>Dothideomycetes</taxon>
        <taxon>Dothideomycetidae</taxon>
        <taxon>Mycosphaerellales</taxon>
        <taxon>Teratosphaeriaceae</taxon>
        <taxon>Meristemomyces</taxon>
    </lineage>
</organism>
<protein>
    <recommendedName>
        <fullName evidence="6">Pathway-specific nitrogen regulator</fullName>
    </recommendedName>
</protein>
<sequence length="531" mass="58815">MARLSKQSFAFHEDAGIPTPDSTLSDPFEDVSEDDSGPQAHRIYRAVDAQSAPQQDGTRLEAAVEEEEKHRRASAFTRTSVSSLPDSTYAEDKAYTPPVIRPSFMRLESVRRMQMTSPPPYRSPRQSVLRHNRSRTGTPQSMRSAQARGSPRPKRHTSSVTDTVLDKAEYPLVLLHITLLPVMLPWSSEAMQEILPKQASDDLQLLRSKVTETVARRGLLISHPHEEYEMLEERLLEALELKEERITKCGHFRARPSDASTVSMGSDSGLGSSVDDVSDVDGTVCETCHSPIKGSHKSSRPPRWTIKVFAANGLMRASAWSAAWSEMEAVDVEILPLIDDATRARLDERREEEVREECAREDAEAERAREQEEAQMMAAAAAGRGVYHAPVHEVYAAPPTKAEPSAADLPQIYRPSEVPLSILLKNYLLLLARDRWNVAMFFLGLVALWFAVMRSAMPSSATTISRVDVTNFTESVFETVEPVAWLTENDSVEVVSGTYMAGELDDTIPNITGLETIALNASAEDDTAPGL</sequence>
<evidence type="ECO:0000313" key="4">
    <source>
        <dbReference type="EMBL" id="KAK5107525.1"/>
    </source>
</evidence>
<evidence type="ECO:0000313" key="5">
    <source>
        <dbReference type="Proteomes" id="UP001310890"/>
    </source>
</evidence>
<feature type="compositionally biased region" description="Polar residues" evidence="2">
    <location>
        <begin position="135"/>
        <end position="144"/>
    </location>
</feature>
<keyword evidence="3" id="KW-0812">Transmembrane</keyword>
<keyword evidence="3" id="KW-1133">Transmembrane helix</keyword>
<accession>A0AAN7T9L8</accession>
<dbReference type="AlphaFoldDB" id="A0AAN7T9L8"/>
<evidence type="ECO:0000256" key="1">
    <source>
        <dbReference type="SAM" id="Coils"/>
    </source>
</evidence>
<feature type="compositionally biased region" description="Acidic residues" evidence="2">
    <location>
        <begin position="27"/>
        <end position="36"/>
    </location>
</feature>
<proteinExistence type="predicted"/>
<keyword evidence="3" id="KW-0472">Membrane</keyword>
<feature type="region of interest" description="Disordered" evidence="2">
    <location>
        <begin position="113"/>
        <end position="161"/>
    </location>
</feature>
<evidence type="ECO:0000256" key="3">
    <source>
        <dbReference type="SAM" id="Phobius"/>
    </source>
</evidence>
<feature type="coiled-coil region" evidence="1">
    <location>
        <begin position="346"/>
        <end position="380"/>
    </location>
</feature>
<feature type="region of interest" description="Disordered" evidence="2">
    <location>
        <begin position="1"/>
        <end position="79"/>
    </location>
</feature>
<gene>
    <name evidence="4" type="ORF">LTR62_001055</name>
</gene>
<dbReference type="EMBL" id="JAVRRL010000117">
    <property type="protein sequence ID" value="KAK5107525.1"/>
    <property type="molecule type" value="Genomic_DNA"/>
</dbReference>
<keyword evidence="1" id="KW-0175">Coiled coil</keyword>
<feature type="transmembrane region" description="Helical" evidence="3">
    <location>
        <begin position="436"/>
        <end position="456"/>
    </location>
</feature>